<dbReference type="InterPro" id="IPR036890">
    <property type="entry name" value="HATPase_C_sf"/>
</dbReference>
<organism evidence="10 11">
    <name type="scientific">Paenibacillus bovis</name>
    <dbReference type="NCBI Taxonomy" id="1616788"/>
    <lineage>
        <taxon>Bacteria</taxon>
        <taxon>Bacillati</taxon>
        <taxon>Bacillota</taxon>
        <taxon>Bacilli</taxon>
        <taxon>Bacillales</taxon>
        <taxon>Paenibacillaceae</taxon>
        <taxon>Paenibacillus</taxon>
    </lineage>
</organism>
<evidence type="ECO:0000256" key="7">
    <source>
        <dbReference type="ARBA" id="ARBA00023012"/>
    </source>
</evidence>
<protein>
    <recommendedName>
        <fullName evidence="2">histidine kinase</fullName>
        <ecNumber evidence="2">2.7.13.3</ecNumber>
    </recommendedName>
</protein>
<dbReference type="PANTHER" id="PTHR24421:SF63">
    <property type="entry name" value="SENSOR HISTIDINE KINASE DESK"/>
    <property type="match status" value="1"/>
</dbReference>
<evidence type="ECO:0000256" key="3">
    <source>
        <dbReference type="ARBA" id="ARBA00022679"/>
    </source>
</evidence>
<keyword evidence="11" id="KW-1185">Reference proteome</keyword>
<comment type="catalytic activity">
    <reaction evidence="1">
        <text>ATP + protein L-histidine = ADP + protein N-phospho-L-histidine.</text>
        <dbReference type="EC" id="2.7.13.3"/>
    </reaction>
</comment>
<evidence type="ECO:0000256" key="4">
    <source>
        <dbReference type="ARBA" id="ARBA00022741"/>
    </source>
</evidence>
<proteinExistence type="predicted"/>
<dbReference type="Proteomes" id="UP000078148">
    <property type="component" value="Chromosome"/>
</dbReference>
<dbReference type="SMART" id="SM00387">
    <property type="entry name" value="HATPase_c"/>
    <property type="match status" value="1"/>
</dbReference>
<keyword evidence="3" id="KW-0808">Transferase</keyword>
<keyword evidence="5 10" id="KW-0418">Kinase</keyword>
<dbReference type="GO" id="GO:0000155">
    <property type="term" value="F:phosphorelay sensor kinase activity"/>
    <property type="evidence" value="ECO:0007669"/>
    <property type="project" value="InterPro"/>
</dbReference>
<name>A0A172ZN86_9BACL</name>
<gene>
    <name evidence="10" type="ORF">AR543_13875</name>
</gene>
<dbReference type="GO" id="GO:0046983">
    <property type="term" value="F:protein dimerization activity"/>
    <property type="evidence" value="ECO:0007669"/>
    <property type="project" value="InterPro"/>
</dbReference>
<dbReference type="Gene3D" id="1.20.5.1930">
    <property type="match status" value="1"/>
</dbReference>
<dbReference type="AlphaFoldDB" id="A0A172ZN86"/>
<keyword evidence="4" id="KW-0547">Nucleotide-binding</keyword>
<feature type="transmembrane region" description="Helical" evidence="8">
    <location>
        <begin position="66"/>
        <end position="96"/>
    </location>
</feature>
<dbReference type="Pfam" id="PF07730">
    <property type="entry name" value="HisKA_3"/>
    <property type="match status" value="1"/>
</dbReference>
<dbReference type="Pfam" id="PF23540">
    <property type="entry name" value="DesK_N"/>
    <property type="match status" value="1"/>
</dbReference>
<evidence type="ECO:0000259" key="9">
    <source>
        <dbReference type="PROSITE" id="PS50109"/>
    </source>
</evidence>
<evidence type="ECO:0000256" key="2">
    <source>
        <dbReference type="ARBA" id="ARBA00012438"/>
    </source>
</evidence>
<dbReference type="InterPro" id="IPR050482">
    <property type="entry name" value="Sensor_HK_TwoCompSys"/>
</dbReference>
<accession>A0A172ZN86</accession>
<reference evidence="11" key="1">
    <citation type="submission" date="2015-10" db="EMBL/GenBank/DDBJ databases">
        <title>Genome of Paenibacillus bovis sp. nov.</title>
        <authorList>
            <person name="Wu Z."/>
            <person name="Gao C."/>
            <person name="Liu Z."/>
            <person name="Zheng H."/>
        </authorList>
    </citation>
    <scope>NUCLEOTIDE SEQUENCE [LARGE SCALE GENOMIC DNA]</scope>
    <source>
        <strain evidence="11">BD3526</strain>
    </source>
</reference>
<feature type="transmembrane region" description="Helical" evidence="8">
    <location>
        <begin position="131"/>
        <end position="150"/>
    </location>
</feature>
<evidence type="ECO:0000256" key="5">
    <source>
        <dbReference type="ARBA" id="ARBA00022777"/>
    </source>
</evidence>
<dbReference type="InterPro" id="IPR011712">
    <property type="entry name" value="Sig_transdc_His_kin_sub3_dim/P"/>
</dbReference>
<feature type="transmembrane region" description="Helical" evidence="8">
    <location>
        <begin position="15"/>
        <end position="32"/>
    </location>
</feature>
<feature type="transmembrane region" description="Helical" evidence="8">
    <location>
        <begin position="39"/>
        <end position="60"/>
    </location>
</feature>
<dbReference type="PROSITE" id="PS50109">
    <property type="entry name" value="HIS_KIN"/>
    <property type="match status" value="1"/>
</dbReference>
<evidence type="ECO:0000313" key="11">
    <source>
        <dbReference type="Proteomes" id="UP000078148"/>
    </source>
</evidence>
<dbReference type="EMBL" id="CP013023">
    <property type="protein sequence ID" value="ANF98817.1"/>
    <property type="molecule type" value="Genomic_DNA"/>
</dbReference>
<dbReference type="KEGG" id="pbv:AR543_13875"/>
<keyword evidence="6" id="KW-0067">ATP-binding</keyword>
<dbReference type="InterPro" id="IPR005467">
    <property type="entry name" value="His_kinase_dom"/>
</dbReference>
<dbReference type="OrthoDB" id="9797605at2"/>
<dbReference type="PANTHER" id="PTHR24421">
    <property type="entry name" value="NITRATE/NITRITE SENSOR PROTEIN NARX-RELATED"/>
    <property type="match status" value="1"/>
</dbReference>
<dbReference type="GO" id="GO:0005524">
    <property type="term" value="F:ATP binding"/>
    <property type="evidence" value="ECO:0007669"/>
    <property type="project" value="UniProtKB-KW"/>
</dbReference>
<dbReference type="Pfam" id="PF02518">
    <property type="entry name" value="HATPase_c"/>
    <property type="match status" value="1"/>
</dbReference>
<sequence length="374" mass="42376">MNKLQELFRKSTGGINLYIWLLFFILPFYFIYDKFSIMGFVFGVILILVFFTANLLSLIVKGRQIYVWFGIQIALSVIMGLNFGFIYFSLFLSFFLGAVHNKVGFFVLYIINLLSTLGLSYISLVSDTTEFIGQLPLVMINVIAVILVPIQAHNKTRQDHLQGQLEDANRKISELVKLEERQRIARDLHDTLGQKLSLIGLKSELAYKLMESKPQQAEQEMLDVRQTARTALKEVRELVTQMRGTRLEDELFRARQILEVADVELHLSQNDDLHDVSLIAENVLGMCLKEAINNVIKHSEATVCDIMIESSPTELILTVKDNGVGINLKSKRYSGNGLRGMKERLEFVNGNLSITSAEGTTLQITVPNAVQRQL</sequence>
<dbReference type="STRING" id="1616788.AR543_13875"/>
<keyword evidence="8" id="KW-1133">Transmembrane helix</keyword>
<keyword evidence="7" id="KW-0902">Two-component regulatory system</keyword>
<keyword evidence="8" id="KW-0472">Membrane</keyword>
<dbReference type="EC" id="2.7.13.3" evidence="2"/>
<dbReference type="GO" id="GO:0016020">
    <property type="term" value="C:membrane"/>
    <property type="evidence" value="ECO:0007669"/>
    <property type="project" value="InterPro"/>
</dbReference>
<dbReference type="InterPro" id="IPR056374">
    <property type="entry name" value="DesK/YvfT_N"/>
</dbReference>
<evidence type="ECO:0000256" key="6">
    <source>
        <dbReference type="ARBA" id="ARBA00022840"/>
    </source>
</evidence>
<reference evidence="10 11" key="2">
    <citation type="journal article" date="2016" name="Int. J. Syst. Evol. Microbiol.">
        <title>Paenibacillus bovis sp. nov., isolated from raw yak (Bos grunniens) milk.</title>
        <authorList>
            <person name="Gao C."/>
            <person name="Han J."/>
            <person name="Liu Z."/>
            <person name="Xu X."/>
            <person name="Hang F."/>
            <person name="Wu Z."/>
        </authorList>
    </citation>
    <scope>NUCLEOTIDE SEQUENCE [LARGE SCALE GENOMIC DNA]</scope>
    <source>
        <strain evidence="10 11">BD3526</strain>
    </source>
</reference>
<dbReference type="SUPFAM" id="SSF55874">
    <property type="entry name" value="ATPase domain of HSP90 chaperone/DNA topoisomerase II/histidine kinase"/>
    <property type="match status" value="1"/>
</dbReference>
<dbReference type="Gene3D" id="3.30.565.10">
    <property type="entry name" value="Histidine kinase-like ATPase, C-terminal domain"/>
    <property type="match status" value="1"/>
</dbReference>
<feature type="transmembrane region" description="Helical" evidence="8">
    <location>
        <begin position="103"/>
        <end position="125"/>
    </location>
</feature>
<keyword evidence="8" id="KW-0812">Transmembrane</keyword>
<dbReference type="CDD" id="cd16917">
    <property type="entry name" value="HATPase_UhpB-NarQ-NarX-like"/>
    <property type="match status" value="1"/>
</dbReference>
<feature type="domain" description="Histidine kinase" evidence="9">
    <location>
        <begin position="187"/>
        <end position="370"/>
    </location>
</feature>
<evidence type="ECO:0000256" key="8">
    <source>
        <dbReference type="SAM" id="Phobius"/>
    </source>
</evidence>
<evidence type="ECO:0000313" key="10">
    <source>
        <dbReference type="EMBL" id="ANF98817.1"/>
    </source>
</evidence>
<dbReference type="InterPro" id="IPR003594">
    <property type="entry name" value="HATPase_dom"/>
</dbReference>
<dbReference type="RefSeq" id="WP_060536786.1">
    <property type="nucleotide sequence ID" value="NZ_CP013023.1"/>
</dbReference>
<evidence type="ECO:0000256" key="1">
    <source>
        <dbReference type="ARBA" id="ARBA00000085"/>
    </source>
</evidence>